<proteinExistence type="predicted"/>
<feature type="compositionally biased region" description="Low complexity" evidence="1">
    <location>
        <begin position="31"/>
        <end position="57"/>
    </location>
</feature>
<feature type="compositionally biased region" description="Basic and acidic residues" evidence="1">
    <location>
        <begin position="68"/>
        <end position="77"/>
    </location>
</feature>
<gene>
    <name evidence="2" type="ORF">D9619_013460</name>
</gene>
<dbReference type="Proteomes" id="UP000567179">
    <property type="component" value="Unassembled WGS sequence"/>
</dbReference>
<comment type="caution">
    <text evidence="2">The sequence shown here is derived from an EMBL/GenBank/DDBJ whole genome shotgun (WGS) entry which is preliminary data.</text>
</comment>
<evidence type="ECO:0000256" key="1">
    <source>
        <dbReference type="SAM" id="MobiDB-lite"/>
    </source>
</evidence>
<reference evidence="2 3" key="1">
    <citation type="journal article" date="2020" name="ISME J.">
        <title>Uncovering the hidden diversity of litter-decomposition mechanisms in mushroom-forming fungi.</title>
        <authorList>
            <person name="Floudas D."/>
            <person name="Bentzer J."/>
            <person name="Ahren D."/>
            <person name="Johansson T."/>
            <person name="Persson P."/>
            <person name="Tunlid A."/>
        </authorList>
    </citation>
    <scope>NUCLEOTIDE SEQUENCE [LARGE SCALE GENOMIC DNA]</scope>
    <source>
        <strain evidence="2 3">CBS 101986</strain>
    </source>
</reference>
<dbReference type="AlphaFoldDB" id="A0A8H5BRV5"/>
<name>A0A8H5BRV5_9AGAR</name>
<sequence>MLVVVQHRGDCALDTGTTTTGMKPSVSISRGFDSPGSFSPSDPATATTPTSTALDALVPGSTKNQFEGNEKAEARRL</sequence>
<evidence type="ECO:0000313" key="2">
    <source>
        <dbReference type="EMBL" id="KAF5328215.1"/>
    </source>
</evidence>
<accession>A0A8H5BRV5</accession>
<organism evidence="2 3">
    <name type="scientific">Psilocybe cf. subviscida</name>
    <dbReference type="NCBI Taxonomy" id="2480587"/>
    <lineage>
        <taxon>Eukaryota</taxon>
        <taxon>Fungi</taxon>
        <taxon>Dikarya</taxon>
        <taxon>Basidiomycota</taxon>
        <taxon>Agaricomycotina</taxon>
        <taxon>Agaricomycetes</taxon>
        <taxon>Agaricomycetidae</taxon>
        <taxon>Agaricales</taxon>
        <taxon>Agaricineae</taxon>
        <taxon>Strophariaceae</taxon>
        <taxon>Psilocybe</taxon>
    </lineage>
</organism>
<feature type="region of interest" description="Disordered" evidence="1">
    <location>
        <begin position="1"/>
        <end position="77"/>
    </location>
</feature>
<protein>
    <submittedName>
        <fullName evidence="2">Uncharacterized protein</fullName>
    </submittedName>
</protein>
<keyword evidence="3" id="KW-1185">Reference proteome</keyword>
<evidence type="ECO:0000313" key="3">
    <source>
        <dbReference type="Proteomes" id="UP000567179"/>
    </source>
</evidence>
<dbReference type="EMBL" id="JAACJJ010000005">
    <property type="protein sequence ID" value="KAF5328215.1"/>
    <property type="molecule type" value="Genomic_DNA"/>
</dbReference>
<feature type="compositionally biased region" description="Polar residues" evidence="1">
    <location>
        <begin position="15"/>
        <end position="28"/>
    </location>
</feature>